<dbReference type="HOGENOM" id="CLU_083051_1_0_11"/>
<dbReference type="EC" id="3.4.19.1" evidence="4"/>
<dbReference type="Proteomes" id="UP000002007">
    <property type="component" value="Chromosome"/>
</dbReference>
<proteinExistence type="predicted"/>
<evidence type="ECO:0000259" key="3">
    <source>
        <dbReference type="Pfam" id="PF00326"/>
    </source>
</evidence>
<evidence type="ECO:0000256" key="2">
    <source>
        <dbReference type="ARBA" id="ARBA00022801"/>
    </source>
</evidence>
<dbReference type="AlphaFoldDB" id="A9WUN6"/>
<organism evidence="4 5">
    <name type="scientific">Renibacterium salmoninarum (strain ATCC 33209 / DSM 20767 / JCM 11484 / NBRC 15589 / NCIMB 2235)</name>
    <dbReference type="NCBI Taxonomy" id="288705"/>
    <lineage>
        <taxon>Bacteria</taxon>
        <taxon>Bacillati</taxon>
        <taxon>Actinomycetota</taxon>
        <taxon>Actinomycetes</taxon>
        <taxon>Micrococcales</taxon>
        <taxon>Micrococcaceae</taxon>
        <taxon>Renibacterium</taxon>
    </lineage>
</organism>
<protein>
    <submittedName>
        <fullName evidence="4">Acylamino-acid-releasing enzyme</fullName>
        <ecNumber evidence="4">3.4.19.1</ecNumber>
    </submittedName>
</protein>
<dbReference type="GO" id="GO:0008242">
    <property type="term" value="F:omega peptidase activity"/>
    <property type="evidence" value="ECO:0007669"/>
    <property type="project" value="UniProtKB-EC"/>
</dbReference>
<accession>A9WUN6</accession>
<dbReference type="Gene3D" id="3.40.50.1820">
    <property type="entry name" value="alpha/beta hydrolase"/>
    <property type="match status" value="1"/>
</dbReference>
<reference evidence="5" key="1">
    <citation type="journal article" date="2008" name="J. Bacteriol.">
        <title>Genome sequence of the fish pathogen Renibacterium salmoninarum suggests reductive evolution away from an environmental Arthrobacter ancestor.</title>
        <authorList>
            <person name="Wiens G.D."/>
            <person name="Rockey D.D."/>
            <person name="Wu Z."/>
            <person name="Chang J."/>
            <person name="Levy R."/>
            <person name="Crane S."/>
            <person name="Chen D.S."/>
            <person name="Capri G.R."/>
            <person name="Burnett J.R."/>
            <person name="Sudheesh P.S."/>
            <person name="Schipma M.J."/>
            <person name="Burd H."/>
            <person name="Bhattacharyya A."/>
            <person name="Rhodes L.D."/>
            <person name="Kaul R."/>
            <person name="Strom M.S."/>
        </authorList>
    </citation>
    <scope>NUCLEOTIDE SEQUENCE [LARGE SCALE GENOMIC DNA]</scope>
    <source>
        <strain evidence="5">ATCC 33209 / DSM 20767 / JCM 11484 / NBRC 15589 / NCIMB 2235</strain>
    </source>
</reference>
<feature type="domain" description="Peptidase S9 prolyl oligopeptidase catalytic" evidence="3">
    <location>
        <begin position="1"/>
        <end position="142"/>
    </location>
</feature>
<dbReference type="KEGG" id="rsa:RSal33209_3190"/>
<keyword evidence="2 4" id="KW-0378">Hydrolase</keyword>
<dbReference type="InterPro" id="IPR029058">
    <property type="entry name" value="AB_hydrolase_fold"/>
</dbReference>
<dbReference type="PANTHER" id="PTHR42776">
    <property type="entry name" value="SERINE PEPTIDASE S9 FAMILY MEMBER"/>
    <property type="match status" value="1"/>
</dbReference>
<gene>
    <name evidence="4" type="ordered locus">RSal33209_3190</name>
</gene>
<dbReference type="eggNOG" id="COG1506">
    <property type="taxonomic scope" value="Bacteria"/>
</dbReference>
<dbReference type="PANTHER" id="PTHR42776:SF13">
    <property type="entry name" value="DIPEPTIDYL-PEPTIDASE 5"/>
    <property type="match status" value="1"/>
</dbReference>
<evidence type="ECO:0000313" key="5">
    <source>
        <dbReference type="Proteomes" id="UP000002007"/>
    </source>
</evidence>
<dbReference type="GO" id="GO:0006508">
    <property type="term" value="P:proteolysis"/>
    <property type="evidence" value="ECO:0007669"/>
    <property type="project" value="InterPro"/>
</dbReference>
<keyword evidence="5" id="KW-1185">Reference proteome</keyword>
<sequence>MGGSFGGYMANWIAGHTDRFKAIVTHASLWELGGFSNPTDVASYWKREMSEQMSAENSPHSSVEKIVTPMLVIHGDKDYRVPIGEGLRLWYELLSKSGHAVDADGKTAHRFLYFPDENHWILKPQHARVWYSVVESFLAENVLGESLPVVKELGR</sequence>
<dbReference type="EMBL" id="CP000910">
    <property type="protein sequence ID" value="ABY24907.1"/>
    <property type="molecule type" value="Genomic_DNA"/>
</dbReference>
<dbReference type="SUPFAM" id="SSF53474">
    <property type="entry name" value="alpha/beta-Hydrolases"/>
    <property type="match status" value="1"/>
</dbReference>
<dbReference type="Pfam" id="PF00326">
    <property type="entry name" value="Peptidase_S9"/>
    <property type="match status" value="1"/>
</dbReference>
<keyword evidence="1" id="KW-0732">Signal</keyword>
<evidence type="ECO:0000256" key="1">
    <source>
        <dbReference type="ARBA" id="ARBA00022729"/>
    </source>
</evidence>
<name>A9WUN6_RENSM</name>
<dbReference type="STRING" id="288705.RSal33209_3190"/>
<evidence type="ECO:0000313" key="4">
    <source>
        <dbReference type="EMBL" id="ABY24907.1"/>
    </source>
</evidence>
<dbReference type="GO" id="GO:0004252">
    <property type="term" value="F:serine-type endopeptidase activity"/>
    <property type="evidence" value="ECO:0007669"/>
    <property type="project" value="TreeGrafter"/>
</dbReference>
<dbReference type="InterPro" id="IPR001375">
    <property type="entry name" value="Peptidase_S9_cat"/>
</dbReference>